<sequence>MPNSKFVDPRLQAREERFQHLHLSTFETMQYARTIQEQVEQTGHDIESTNVEYLQLLRDYEVTKNLAPISDSPLKAMCDKTDIILKASKHAYANCAQLCAAAIATLNHWRILSEIPSDLRDNEVVTRALKDKLHQQMDTWNYILDDLLDSPSAF</sequence>
<protein>
    <submittedName>
        <fullName evidence="1">Uncharacterized protein</fullName>
    </submittedName>
</protein>
<gene>
    <name evidence="1" type="ORF">RM552_00110</name>
</gene>
<reference evidence="1 2" key="1">
    <citation type="submission" date="2023-09" db="EMBL/GenBank/DDBJ databases">
        <authorList>
            <person name="Rey-Velasco X."/>
        </authorList>
    </citation>
    <scope>NUCLEOTIDE SEQUENCE [LARGE SCALE GENOMIC DNA]</scope>
    <source>
        <strain evidence="1 2">P117</strain>
    </source>
</reference>
<evidence type="ECO:0000313" key="1">
    <source>
        <dbReference type="EMBL" id="MDT0593241.1"/>
    </source>
</evidence>
<comment type="caution">
    <text evidence="1">The sequence shown here is derived from an EMBL/GenBank/DDBJ whole genome shotgun (WGS) entry which is preliminary data.</text>
</comment>
<organism evidence="1 2">
    <name type="scientific">Glaciecola petra</name>
    <dbReference type="NCBI Taxonomy" id="3075602"/>
    <lineage>
        <taxon>Bacteria</taxon>
        <taxon>Pseudomonadati</taxon>
        <taxon>Pseudomonadota</taxon>
        <taxon>Gammaproteobacteria</taxon>
        <taxon>Alteromonadales</taxon>
        <taxon>Alteromonadaceae</taxon>
        <taxon>Glaciecola</taxon>
    </lineage>
</organism>
<accession>A0ABU2ZLG3</accession>
<dbReference type="EMBL" id="JAVRHX010000001">
    <property type="protein sequence ID" value="MDT0593241.1"/>
    <property type="molecule type" value="Genomic_DNA"/>
</dbReference>
<keyword evidence="2" id="KW-1185">Reference proteome</keyword>
<evidence type="ECO:0000313" key="2">
    <source>
        <dbReference type="Proteomes" id="UP001253545"/>
    </source>
</evidence>
<name>A0ABU2ZLG3_9ALTE</name>
<dbReference type="Proteomes" id="UP001253545">
    <property type="component" value="Unassembled WGS sequence"/>
</dbReference>
<dbReference type="RefSeq" id="WP_311366768.1">
    <property type="nucleotide sequence ID" value="NZ_JAVRHX010000001.1"/>
</dbReference>
<proteinExistence type="predicted"/>